<sequence length="59" mass="6887">MLDMIYAKECLLFASDYPHWDFDSPKLAFPKLAKDYHERIFYSNAAELYGLVTHGKADE</sequence>
<accession>A0ABX0JG92</accession>
<comment type="caution">
    <text evidence="2">The sequence shown here is derived from an EMBL/GenBank/DDBJ whole genome shotgun (WGS) entry which is preliminary data.</text>
</comment>
<dbReference type="RefSeq" id="WP_166152988.1">
    <property type="nucleotide sequence ID" value="NZ_JAAOIW010000009.1"/>
</dbReference>
<evidence type="ECO:0000313" key="3">
    <source>
        <dbReference type="Proteomes" id="UP001165962"/>
    </source>
</evidence>
<dbReference type="InterPro" id="IPR006680">
    <property type="entry name" value="Amidohydro-rel"/>
</dbReference>
<organism evidence="2 3">
    <name type="scientific">Paenibacillus agricola</name>
    <dbReference type="NCBI Taxonomy" id="2716264"/>
    <lineage>
        <taxon>Bacteria</taxon>
        <taxon>Bacillati</taxon>
        <taxon>Bacillota</taxon>
        <taxon>Bacilli</taxon>
        <taxon>Bacillales</taxon>
        <taxon>Paenibacillaceae</taxon>
        <taxon>Paenibacillus</taxon>
    </lineage>
</organism>
<dbReference type="Proteomes" id="UP001165962">
    <property type="component" value="Unassembled WGS sequence"/>
</dbReference>
<keyword evidence="3" id="KW-1185">Reference proteome</keyword>
<gene>
    <name evidence="2" type="ORF">G9U52_23020</name>
</gene>
<proteinExistence type="predicted"/>
<dbReference type="EMBL" id="JAAOIW010000009">
    <property type="protein sequence ID" value="NHN32700.1"/>
    <property type="molecule type" value="Genomic_DNA"/>
</dbReference>
<dbReference type="Gene3D" id="3.20.20.140">
    <property type="entry name" value="Metal-dependent hydrolases"/>
    <property type="match status" value="1"/>
</dbReference>
<dbReference type="SUPFAM" id="SSF51556">
    <property type="entry name" value="Metallo-dependent hydrolases"/>
    <property type="match status" value="1"/>
</dbReference>
<evidence type="ECO:0000313" key="2">
    <source>
        <dbReference type="EMBL" id="NHN32700.1"/>
    </source>
</evidence>
<dbReference type="Pfam" id="PF04909">
    <property type="entry name" value="Amidohydro_2"/>
    <property type="match status" value="1"/>
</dbReference>
<reference evidence="2" key="1">
    <citation type="submission" date="2020-03" db="EMBL/GenBank/DDBJ databases">
        <title>Draft sequencing of Paenibacilllus sp. S3N08.</title>
        <authorList>
            <person name="Kim D.-U."/>
        </authorList>
    </citation>
    <scope>NUCLEOTIDE SEQUENCE</scope>
    <source>
        <strain evidence="2">S3N08</strain>
    </source>
</reference>
<evidence type="ECO:0000259" key="1">
    <source>
        <dbReference type="Pfam" id="PF04909"/>
    </source>
</evidence>
<dbReference type="InterPro" id="IPR032466">
    <property type="entry name" value="Metal_Hydrolase"/>
</dbReference>
<protein>
    <submittedName>
        <fullName evidence="2">Amidohydrolase family protein</fullName>
    </submittedName>
</protein>
<feature type="domain" description="Amidohydrolase-related" evidence="1">
    <location>
        <begin position="7"/>
        <end position="51"/>
    </location>
</feature>
<name>A0ABX0JG92_9BACL</name>